<protein>
    <submittedName>
        <fullName evidence="1">Uncharacterized protein</fullName>
    </submittedName>
</protein>
<proteinExistence type="predicted"/>
<dbReference type="RefSeq" id="WP_149321403.1">
    <property type="nucleotide sequence ID" value="NZ_JARWAH010000003.1"/>
</dbReference>
<comment type="caution">
    <text evidence="1">The sequence shown here is derived from an EMBL/GenBank/DDBJ whole genome shotgun (WGS) entry which is preliminary data.</text>
</comment>
<dbReference type="Proteomes" id="UP000324260">
    <property type="component" value="Unassembled WGS sequence"/>
</dbReference>
<dbReference type="OrthoDB" id="9867251at2"/>
<reference evidence="1 2" key="1">
    <citation type="submission" date="2019-08" db="EMBL/GenBank/DDBJ databases">
        <title>Draft Genome Sequence of Halomonas eurihalina Isolated from Preserved Hide-surface.</title>
        <authorList>
            <person name="Hussain S.A."/>
            <person name="Xu A."/>
            <person name="Sarker M."/>
            <person name="Sommers C."/>
        </authorList>
    </citation>
    <scope>NUCLEOTIDE SEQUENCE [LARGE SCALE GENOMIC DNA]</scope>
    <source>
        <strain evidence="1 2">MS1</strain>
    </source>
</reference>
<dbReference type="AlphaFoldDB" id="A0A5D9DBH0"/>
<evidence type="ECO:0000313" key="1">
    <source>
        <dbReference type="EMBL" id="TZG40572.1"/>
    </source>
</evidence>
<dbReference type="EMBL" id="VTPU01000004">
    <property type="protein sequence ID" value="TZG40572.1"/>
    <property type="molecule type" value="Genomic_DNA"/>
</dbReference>
<evidence type="ECO:0000313" key="2">
    <source>
        <dbReference type="Proteomes" id="UP000324260"/>
    </source>
</evidence>
<name>A0A5D9DBH0_HALER</name>
<sequence length="92" mass="10469">MKANEVFSQLLKEGWNEVRKGSNYYPITSSPIDIEVALLREVRSNHLRGTLIVDKYQDTLPASHSTDTITGPARYIRTGPKDNIKRVAWRAI</sequence>
<organism evidence="1 2">
    <name type="scientific">Halomonas eurihalina</name>
    <dbReference type="NCBI Taxonomy" id="42566"/>
    <lineage>
        <taxon>Bacteria</taxon>
        <taxon>Pseudomonadati</taxon>
        <taxon>Pseudomonadota</taxon>
        <taxon>Gammaproteobacteria</taxon>
        <taxon>Oceanospirillales</taxon>
        <taxon>Halomonadaceae</taxon>
        <taxon>Halomonas</taxon>
    </lineage>
</organism>
<accession>A0A5D9DBH0</accession>
<keyword evidence="2" id="KW-1185">Reference proteome</keyword>
<gene>
    <name evidence="1" type="ORF">FZZ93_05875</name>
</gene>